<feature type="compositionally biased region" description="Polar residues" evidence="10">
    <location>
        <begin position="524"/>
        <end position="541"/>
    </location>
</feature>
<dbReference type="InterPro" id="IPR005123">
    <property type="entry name" value="Oxoglu/Fe-dep_dioxygenase_dom"/>
</dbReference>
<proteinExistence type="inferred from homology"/>
<evidence type="ECO:0000256" key="2">
    <source>
        <dbReference type="ARBA" id="ARBA00007443"/>
    </source>
</evidence>
<feature type="domain" description="Fe2OG dioxygenase" evidence="11">
    <location>
        <begin position="198"/>
        <end position="300"/>
    </location>
</feature>
<dbReference type="Gene3D" id="2.60.120.620">
    <property type="entry name" value="q2cbj1_9rhob like domain"/>
    <property type="match status" value="2"/>
</dbReference>
<dbReference type="GO" id="GO:0031543">
    <property type="term" value="F:peptidyl-proline dioxygenase activity"/>
    <property type="evidence" value="ECO:0007669"/>
    <property type="project" value="UniProtKB-ARBA"/>
</dbReference>
<dbReference type="InterPro" id="IPR051842">
    <property type="entry name" value="uS12_prolyl_hydroxylase"/>
</dbReference>
<protein>
    <recommendedName>
        <fullName evidence="8">uS12 prolyl 3-hydroxylase</fullName>
    </recommendedName>
</protein>
<dbReference type="GO" id="GO:0031418">
    <property type="term" value="F:L-ascorbic acid binding"/>
    <property type="evidence" value="ECO:0007669"/>
    <property type="project" value="UniProtKB-KW"/>
</dbReference>
<dbReference type="InterPro" id="IPR006620">
    <property type="entry name" value="Pro_4_hyd_alph"/>
</dbReference>
<keyword evidence="12" id="KW-1185">Reference proteome</keyword>
<dbReference type="Pfam" id="PF10637">
    <property type="entry name" value="Ofd1_CTDD"/>
    <property type="match status" value="2"/>
</dbReference>
<dbReference type="RefSeq" id="XP_029653532.1">
    <property type="nucleotide sequence ID" value="XM_029797672.2"/>
</dbReference>
<dbReference type="KEGG" id="osn:115226660"/>
<organism evidence="12 13">
    <name type="scientific">Octopus sinensis</name>
    <name type="common">East Asian common octopus</name>
    <dbReference type="NCBI Taxonomy" id="2607531"/>
    <lineage>
        <taxon>Eukaryota</taxon>
        <taxon>Metazoa</taxon>
        <taxon>Spiralia</taxon>
        <taxon>Lophotrochozoa</taxon>
        <taxon>Mollusca</taxon>
        <taxon>Cephalopoda</taxon>
        <taxon>Coleoidea</taxon>
        <taxon>Octopodiformes</taxon>
        <taxon>Octopoda</taxon>
        <taxon>Incirrata</taxon>
        <taxon>Octopodidae</taxon>
        <taxon>Octopus</taxon>
    </lineage>
</organism>
<evidence type="ECO:0000313" key="13">
    <source>
        <dbReference type="RefSeq" id="XP_029653532.1"/>
    </source>
</evidence>
<reference evidence="13" key="1">
    <citation type="submission" date="2025-08" db="UniProtKB">
        <authorList>
            <consortium name="RefSeq"/>
        </authorList>
    </citation>
    <scope>IDENTIFICATION</scope>
</reference>
<feature type="compositionally biased region" description="Low complexity" evidence="10">
    <location>
        <begin position="508"/>
        <end position="523"/>
    </location>
</feature>
<keyword evidence="7" id="KW-0408">Iron</keyword>
<dbReference type="SMART" id="SM00702">
    <property type="entry name" value="P4Hc"/>
    <property type="match status" value="1"/>
</dbReference>
<evidence type="ECO:0000256" key="10">
    <source>
        <dbReference type="SAM" id="MobiDB-lite"/>
    </source>
</evidence>
<dbReference type="Pfam" id="PF13661">
    <property type="entry name" value="2OG-FeII_Oxy_4"/>
    <property type="match status" value="1"/>
</dbReference>
<feature type="compositionally biased region" description="Basic and acidic residues" evidence="10">
    <location>
        <begin position="552"/>
        <end position="562"/>
    </location>
</feature>
<comment type="catalytic activity">
    <reaction evidence="9">
        <text>[ribosomal protein uS12]-L-proline + 2-oxoglutarate + O2 = [ribosomal protein uS12]-(3S)-3-hydroxy-L-proline + succinate + CO2</text>
        <dbReference type="Rhea" id="RHEA:54156"/>
        <dbReference type="Rhea" id="RHEA-COMP:13816"/>
        <dbReference type="Rhea" id="RHEA-COMP:13818"/>
        <dbReference type="ChEBI" id="CHEBI:15379"/>
        <dbReference type="ChEBI" id="CHEBI:16526"/>
        <dbReference type="ChEBI" id="CHEBI:16810"/>
        <dbReference type="ChEBI" id="CHEBI:30031"/>
        <dbReference type="ChEBI" id="CHEBI:50342"/>
        <dbReference type="ChEBI" id="CHEBI:85428"/>
    </reaction>
</comment>
<feature type="compositionally biased region" description="Basic and acidic residues" evidence="10">
    <location>
        <begin position="447"/>
        <end position="459"/>
    </location>
</feature>
<keyword evidence="5" id="KW-0223">Dioxygenase</keyword>
<keyword evidence="3" id="KW-0479">Metal-binding</keyword>
<feature type="region of interest" description="Disordered" evidence="10">
    <location>
        <begin position="1"/>
        <end position="39"/>
    </location>
</feature>
<dbReference type="AlphaFoldDB" id="A0A6P7TW40"/>
<sequence length="674" mass="75728">MSREKQQVMGKRGASEVSSEQPKPYKKKKKDCVTDEEERSSLHGLSINSRYMEEDLIEHLRRQFSSASAAASPTIRTCRTSANDTAIAATTTNNNNNVTTTSYNNNKHSSPSCENLIDSSPFVHCVLPEFITEDHCLDRLQGELQEVTFNEKNNDLYNFHQSYDLAQHTSPQITAFRKLFYTDVLEWMKKVTNIELTSVVDLFCSIYEYTDVLLCHDDELEGRRIAFILYLVPPWGPSDGGTLDLFTTNEVNQPTKVVKSVIPAWNQFTFFEVSPQSFHQVSEVLSKEKTRLSVSGWFHGPSLPRNPEVGQSSKLPLCPSLESETDLLFEWVNPSYLDLEVQSEIREKFELESEIQLQDFLKPEKYSAVNDAFLQSQIEWVHRGPANQRNYSVAANPGTFPKIIADCLRLLQSEIMFLFLSNLTGLKLHKDAPVSDDDDEDNVSDDTDSHQSPEGRNDKNNNNTNVRIDPQNSRVSAENRKNLGKSQKDGCSSRSSAEAVSVGPNDGPTTTTTTTPSSTSSSSEPAGQQSTKVTNTETSKCSLPAVTSGDSETVKARPEKGTPDNSEASCSHEVRMWSHGSYTLLRDTEAKSADYALDTFLFFGCEGWQPDYGGYISYIVNGEDEELLTVSPAHNSLALVYRDSETLRFVKHINHRITSMPNHKFFDISFIYYE</sequence>
<evidence type="ECO:0000256" key="9">
    <source>
        <dbReference type="ARBA" id="ARBA00047444"/>
    </source>
</evidence>
<evidence type="ECO:0000256" key="5">
    <source>
        <dbReference type="ARBA" id="ARBA00022964"/>
    </source>
</evidence>
<evidence type="ECO:0000256" key="6">
    <source>
        <dbReference type="ARBA" id="ARBA00023002"/>
    </source>
</evidence>
<evidence type="ECO:0000259" key="11">
    <source>
        <dbReference type="PROSITE" id="PS51471"/>
    </source>
</evidence>
<dbReference type="PANTHER" id="PTHR12117:SF0">
    <property type="entry name" value="PROLYL 3-HYDROXYLASE OGFOD1"/>
    <property type="match status" value="1"/>
</dbReference>
<dbReference type="InterPro" id="IPR019601">
    <property type="entry name" value="Oxoglutarate/Fe-dep_Oase_C"/>
</dbReference>
<evidence type="ECO:0000256" key="7">
    <source>
        <dbReference type="ARBA" id="ARBA00023004"/>
    </source>
</evidence>
<gene>
    <name evidence="13" type="primary">LOC115226660</name>
</gene>
<evidence type="ECO:0000256" key="8">
    <source>
        <dbReference type="ARBA" id="ARBA00029938"/>
    </source>
</evidence>
<keyword evidence="4" id="KW-0847">Vitamin C</keyword>
<keyword evidence="6" id="KW-0560">Oxidoreductase</keyword>
<dbReference type="PANTHER" id="PTHR12117">
    <property type="entry name" value="HISTONE ACETYLTRANSFERASE COMPLEX"/>
    <property type="match status" value="1"/>
</dbReference>
<comment type="cofactor">
    <cofactor evidence="1">
        <name>L-ascorbate</name>
        <dbReference type="ChEBI" id="CHEBI:38290"/>
    </cofactor>
</comment>
<dbReference type="InterPro" id="IPR039558">
    <property type="entry name" value="TPA1/OFD1_N"/>
</dbReference>
<dbReference type="GO" id="GO:0005506">
    <property type="term" value="F:iron ion binding"/>
    <property type="evidence" value="ECO:0007669"/>
    <property type="project" value="InterPro"/>
</dbReference>
<dbReference type="GO" id="GO:0006449">
    <property type="term" value="P:regulation of translational termination"/>
    <property type="evidence" value="ECO:0007669"/>
    <property type="project" value="TreeGrafter"/>
</dbReference>
<feature type="compositionally biased region" description="Polar residues" evidence="10">
    <location>
        <begin position="489"/>
        <end position="498"/>
    </location>
</feature>
<comment type="similarity">
    <text evidence="2">Belongs to the TPA1 family.</text>
</comment>
<name>A0A6P7TW40_9MOLL</name>
<feature type="compositionally biased region" description="Acidic residues" evidence="10">
    <location>
        <begin position="434"/>
        <end position="446"/>
    </location>
</feature>
<dbReference type="GO" id="GO:0005737">
    <property type="term" value="C:cytoplasm"/>
    <property type="evidence" value="ECO:0007669"/>
    <property type="project" value="TreeGrafter"/>
</dbReference>
<dbReference type="Proteomes" id="UP000515154">
    <property type="component" value="Linkage group LG30"/>
</dbReference>
<feature type="region of interest" description="Disordered" evidence="10">
    <location>
        <begin position="433"/>
        <end position="569"/>
    </location>
</feature>
<evidence type="ECO:0000256" key="3">
    <source>
        <dbReference type="ARBA" id="ARBA00022723"/>
    </source>
</evidence>
<evidence type="ECO:0000256" key="1">
    <source>
        <dbReference type="ARBA" id="ARBA00001961"/>
    </source>
</evidence>
<evidence type="ECO:0000256" key="4">
    <source>
        <dbReference type="ARBA" id="ARBA00022896"/>
    </source>
</evidence>
<accession>A0A6P7TW40</accession>
<evidence type="ECO:0000313" key="12">
    <source>
        <dbReference type="Proteomes" id="UP000515154"/>
    </source>
</evidence>
<dbReference type="PROSITE" id="PS51471">
    <property type="entry name" value="FE2OG_OXY"/>
    <property type="match status" value="1"/>
</dbReference>